<sequence length="82" mass="9376">MQKEDCAAGFYRHYKGGLYEVLGVAQHSETLEHLVVYRPCGDGQHLWVRPLSMFVEQITHEGRLQPRFSPVAHGPEPHKHGQ</sequence>
<organism evidence="2 3">
    <name type="scientific">Alcanivorax quisquiliarum</name>
    <dbReference type="NCBI Taxonomy" id="2933565"/>
    <lineage>
        <taxon>Bacteria</taxon>
        <taxon>Pseudomonadati</taxon>
        <taxon>Pseudomonadota</taxon>
        <taxon>Gammaproteobacteria</taxon>
        <taxon>Oceanospirillales</taxon>
        <taxon>Alcanivoracaceae</taxon>
        <taxon>Alcanivorax</taxon>
    </lineage>
</organism>
<dbReference type="Pfam" id="PF07866">
    <property type="entry name" value="DUF1653"/>
    <property type="match status" value="1"/>
</dbReference>
<name>A0ABT0E4U9_9GAMM</name>
<evidence type="ECO:0000259" key="1">
    <source>
        <dbReference type="Pfam" id="PF07866"/>
    </source>
</evidence>
<feature type="domain" description="DUF1653" evidence="1">
    <location>
        <begin position="9"/>
        <end position="69"/>
    </location>
</feature>
<dbReference type="RefSeq" id="WP_246948634.1">
    <property type="nucleotide sequence ID" value="NZ_JALKII010000002.1"/>
</dbReference>
<keyword evidence="3" id="KW-1185">Reference proteome</keyword>
<dbReference type="Proteomes" id="UP001165524">
    <property type="component" value="Unassembled WGS sequence"/>
</dbReference>
<gene>
    <name evidence="2" type="ORF">MU846_03910</name>
</gene>
<proteinExistence type="predicted"/>
<protein>
    <submittedName>
        <fullName evidence="2">DUF1653 domain-containing protein</fullName>
    </submittedName>
</protein>
<evidence type="ECO:0000313" key="2">
    <source>
        <dbReference type="EMBL" id="MCK0536845.1"/>
    </source>
</evidence>
<dbReference type="InterPro" id="IPR037135">
    <property type="entry name" value="DUF1653-like_dom_sf"/>
</dbReference>
<dbReference type="InterPro" id="IPR023387">
    <property type="entry name" value="DUF1653-like_dom"/>
</dbReference>
<dbReference type="EMBL" id="JALKII010000002">
    <property type="protein sequence ID" value="MCK0536845.1"/>
    <property type="molecule type" value="Genomic_DNA"/>
</dbReference>
<evidence type="ECO:0000313" key="3">
    <source>
        <dbReference type="Proteomes" id="UP001165524"/>
    </source>
</evidence>
<dbReference type="Gene3D" id="2.30.30.320">
    <property type="entry name" value="DUF1653-like domain"/>
    <property type="match status" value="1"/>
</dbReference>
<accession>A0ABT0E4U9</accession>
<comment type="caution">
    <text evidence="2">The sequence shown here is derived from an EMBL/GenBank/DDBJ whole genome shotgun (WGS) entry which is preliminary data.</text>
</comment>
<reference evidence="2" key="1">
    <citation type="submission" date="2022-04" db="EMBL/GenBank/DDBJ databases">
        <title>Alcanivorax sp. CY1518 draft genome sequence.</title>
        <authorList>
            <person name="Zhao G."/>
            <person name="An M."/>
        </authorList>
    </citation>
    <scope>NUCLEOTIDE SEQUENCE</scope>
    <source>
        <strain evidence="2">CY1518</strain>
    </source>
</reference>